<feature type="compositionally biased region" description="Basic residues" evidence="1">
    <location>
        <begin position="1074"/>
        <end position="1085"/>
    </location>
</feature>
<proteinExistence type="predicted"/>
<dbReference type="PROSITE" id="PS50181">
    <property type="entry name" value="FBOX"/>
    <property type="match status" value="1"/>
</dbReference>
<dbReference type="PANTHER" id="PTHR22928:SF3">
    <property type="entry name" value="TELOMERE-ASSOCIATED PROTEIN RIF1"/>
    <property type="match status" value="1"/>
</dbReference>
<feature type="compositionally biased region" description="Polar residues" evidence="1">
    <location>
        <begin position="2030"/>
        <end position="2040"/>
    </location>
</feature>
<dbReference type="PANTHER" id="PTHR22928">
    <property type="entry name" value="TELOMERE-ASSOCIATED PROTEIN RIF1"/>
    <property type="match status" value="1"/>
</dbReference>
<gene>
    <name evidence="3" type="ORF">WA026_007085</name>
</gene>
<reference evidence="3 4" key="1">
    <citation type="submission" date="2023-03" db="EMBL/GenBank/DDBJ databases">
        <title>Genome insight into feeding habits of ladybird beetles.</title>
        <authorList>
            <person name="Li H.-S."/>
            <person name="Huang Y.-H."/>
            <person name="Pang H."/>
        </authorList>
    </citation>
    <scope>NUCLEOTIDE SEQUENCE [LARGE SCALE GENOMIC DNA]</scope>
    <source>
        <strain evidence="3">SYSU_2023b</strain>
        <tissue evidence="3">Whole body</tissue>
    </source>
</reference>
<feature type="region of interest" description="Disordered" evidence="1">
    <location>
        <begin position="978"/>
        <end position="1032"/>
    </location>
</feature>
<dbReference type="GO" id="GO:0005634">
    <property type="term" value="C:nucleus"/>
    <property type="evidence" value="ECO:0007669"/>
    <property type="project" value="TreeGrafter"/>
</dbReference>
<feature type="compositionally biased region" description="Polar residues" evidence="1">
    <location>
        <begin position="1443"/>
        <end position="1476"/>
    </location>
</feature>
<dbReference type="InterPro" id="IPR016024">
    <property type="entry name" value="ARM-type_fold"/>
</dbReference>
<evidence type="ECO:0000313" key="3">
    <source>
        <dbReference type="EMBL" id="KAK9889702.1"/>
    </source>
</evidence>
<feature type="region of interest" description="Disordered" evidence="1">
    <location>
        <begin position="1379"/>
        <end position="1400"/>
    </location>
</feature>
<dbReference type="EMBL" id="JARQZJ010000123">
    <property type="protein sequence ID" value="KAK9889702.1"/>
    <property type="molecule type" value="Genomic_DNA"/>
</dbReference>
<feature type="region of interest" description="Disordered" evidence="1">
    <location>
        <begin position="1647"/>
        <end position="1693"/>
    </location>
</feature>
<feature type="region of interest" description="Disordered" evidence="1">
    <location>
        <begin position="1417"/>
        <end position="1477"/>
    </location>
</feature>
<feature type="region of interest" description="Disordered" evidence="1">
    <location>
        <begin position="1059"/>
        <end position="1106"/>
    </location>
</feature>
<organism evidence="3 4">
    <name type="scientific">Henosepilachna vigintioctopunctata</name>
    <dbReference type="NCBI Taxonomy" id="420089"/>
    <lineage>
        <taxon>Eukaryota</taxon>
        <taxon>Metazoa</taxon>
        <taxon>Ecdysozoa</taxon>
        <taxon>Arthropoda</taxon>
        <taxon>Hexapoda</taxon>
        <taxon>Insecta</taxon>
        <taxon>Pterygota</taxon>
        <taxon>Neoptera</taxon>
        <taxon>Endopterygota</taxon>
        <taxon>Coleoptera</taxon>
        <taxon>Polyphaga</taxon>
        <taxon>Cucujiformia</taxon>
        <taxon>Coccinelloidea</taxon>
        <taxon>Coccinellidae</taxon>
        <taxon>Epilachninae</taxon>
        <taxon>Epilachnini</taxon>
        <taxon>Henosepilachna</taxon>
    </lineage>
</organism>
<feature type="domain" description="F-box" evidence="2">
    <location>
        <begin position="114"/>
        <end position="162"/>
    </location>
</feature>
<accession>A0AAW1VAD9</accession>
<dbReference type="InterPro" id="IPR001810">
    <property type="entry name" value="F-box_dom"/>
</dbReference>
<dbReference type="GO" id="GO:0140445">
    <property type="term" value="C:chromosome, telomeric repeat region"/>
    <property type="evidence" value="ECO:0007669"/>
    <property type="project" value="TreeGrafter"/>
</dbReference>
<comment type="caution">
    <text evidence="3">The sequence shown here is derived from an EMBL/GenBank/DDBJ whole genome shotgun (WGS) entry which is preliminary data.</text>
</comment>
<dbReference type="Proteomes" id="UP001431783">
    <property type="component" value="Unassembled WGS sequence"/>
</dbReference>
<feature type="compositionally biased region" description="Basic and acidic residues" evidence="1">
    <location>
        <begin position="1317"/>
        <end position="1330"/>
    </location>
</feature>
<dbReference type="SUPFAM" id="SSF48371">
    <property type="entry name" value="ARM repeat"/>
    <property type="match status" value="1"/>
</dbReference>
<keyword evidence="4" id="KW-1185">Reference proteome</keyword>
<name>A0AAW1VAD9_9CUCU</name>
<protein>
    <recommendedName>
        <fullName evidence="2">F-box domain-containing protein</fullName>
    </recommendedName>
</protein>
<evidence type="ECO:0000256" key="1">
    <source>
        <dbReference type="SAM" id="MobiDB-lite"/>
    </source>
</evidence>
<evidence type="ECO:0000259" key="2">
    <source>
        <dbReference type="PROSITE" id="PS50181"/>
    </source>
</evidence>
<feature type="region of interest" description="Disordered" evidence="1">
    <location>
        <begin position="1317"/>
        <end position="1343"/>
    </location>
</feature>
<dbReference type="GO" id="GO:0000723">
    <property type="term" value="P:telomere maintenance"/>
    <property type="evidence" value="ECO:0007669"/>
    <property type="project" value="TreeGrafter"/>
</dbReference>
<feature type="region of interest" description="Disordered" evidence="1">
    <location>
        <begin position="1180"/>
        <end position="1214"/>
    </location>
</feature>
<feature type="region of interest" description="Disordered" evidence="1">
    <location>
        <begin position="2030"/>
        <end position="2051"/>
    </location>
</feature>
<feature type="compositionally biased region" description="Basic and acidic residues" evidence="1">
    <location>
        <begin position="993"/>
        <end position="1002"/>
    </location>
</feature>
<feature type="compositionally biased region" description="Polar residues" evidence="1">
    <location>
        <begin position="1189"/>
        <end position="1206"/>
    </location>
</feature>
<sequence>MTSEGILVSSNEQKNLPSDQEISDILAILDDLVLNESHNKNMHLEKLDKVLQKCGPSGIFKFVQKCSNPEVKPLVLRRLGALATMSVKEGSINAIDMFNVEEGLNEKHVVDILSDAFGNLPTDILNKILCDIIIPEMFNNNNFSKKIHDIIIDVGFRLIKKFPITNLSNQEIKLFTTKVIEKYSKILETLREQNYNRWHDLWIFFVRFLAKHLHVSMDLANKLLRVVEFAFRNPSYEQRLKGYDCWKELIDNASLDMNHLCSNKQIKLLITPLRAKFSKMEIVICKRFEVFLYLLEKLQRQSVLCLNEFLEFCFGVSNNTNNCSKNGQGKLVPNLWLKSIQVFLAILGDQTYISATLNRTLFEEPVIDAHNINKFGYVTVCAVIECSIILKQISIEPQEKISILTSLWEALFDIIVKTSTETQEKCFQTIFDSLSTIFKVYNEDVAYVGLYAAFSHLLESSIDQRLISDSLKLLLEYSLKFLGDVDVSDEFSQQLCELIKFVSKEIHMIDFLLQQFKKLETSRNESKLFTVWNILGTKLMADFNITSHLNMIIHFFLWPVHHLQNLGPQTSVDTCSSWLRLFVKASQVSETIKTVVLDEYEKCMKSNPLLSDNVATLISVLAHSKMDFTREFVDKILKLVFTIMSLPLLPQETSEKMYDLVLKCTNAVATFADDVNSEMVNTLRQCIEKIRSHQRNPQLVEVLENILNKKILRQSPAIHEKKRRLSIAKVGLQDSSSGTPTGNIKRSLRMTQMAFEKESEKPDNRDKVNALKFFGKDVETMTPLKVKGSVLQNLKNTTPNSRSKKIINSVKKSLVPEPPFIEDHTSDYVLINSEVKLQKDKLTEHQIEEMKRRREDIPALYQDLSQSQTQSLSSNSKDVVTIPSVAEVEMSEKDEEHLDTEVSAINFGCHVKNSDGTNSSTEENSATSIEIEEIFLDSGITGSVNKKKSQTNIAKELRKIQMNIVGGDTFLDNLPSKRTRKVITPIPTKKQKKSEEESKMNEENNEEETDTHVSNNERTKTKRKKSDACEESRAQVPKIDTILKKEQFTNIEKPLADRLEKEVEEHTDSSPHSNNRKNKFIKPKKLIVTPKSEKKRTNSDVTGTSKKKIIPAKMKTTKLEFEEAIDSIEESSTKKSISDEIQSEIMFASETYMEKGKKTDKVKHVKATNKSEENCFAPVKARQTDSVKETGSISHKQVNQSDAQKNNIEKYKKRPKEIMKKNKEKVRKIQSQLKLASLSDLTDSSEPKKTKGEKLLFIREITKSKHVENTKLAPAGLKRNKDKKSSSIAYSIEPPNTSFDLTSLNLGIVQTSPKKSTRAEEVLSDTEMKKPTKKRKRAYSLNSISTSSSANACSSIEKEQKVHKKVKLTRKSIEEMDVTIIEKSNPEDSTEGQEMELDIKKSSPLKIKTAFVTNPKSDVVESKKISPTKKNSPLKKTPVGKSLENQVRITRSKASSLSPMDQANLNSSKPKNNVNDEPSKVVMKLLFPESEDIIESSQDSLLETTAGNLSKSRNKLSPKTRSIPLKMDSEEDVICEDEERRVLAEHSKSVHSTEVEMLSNGEGSASFREKTKSAISQADTLTCDSNVEPQPIVIDLDLPEKPELTESGQILSTADTVSIVSQNSEEGEIEIVSISVLDVNGKDKTLSHAEKSNTVQKTPKQNEEATTEDLDIGTPRTQRSRDLPGSPVSNVTPTLTRELFDNTMDISPISSQLSLEEEKCQENEIEKKLDDVLGQTVGGRVESRVSNDCKSDDKAQMSLNLRSDRLLNMINVASPVSHKKITKKAVTSPAPVNSRYEKLFSFFNENKEDEGRANKKKEDLVATTENIEDVLTFSREVPSPYALPSSGILKRKLTDLEEGLSPCAKRKRVNFSYPCISSTKLYIRHKEEMNTYCPPLLAQRLFGDDYEDEDSADEDPFANPNVETVETEESMSITNSLMLCRKKPIYEQLVNCTENIDRLWKRLSSPTYSELLKKLLSSKKIYTIGDLASLSEVQINRLPFKQPRIKTVRKALNFYFTNVYKKIIDASEPCTSADSQNDNPTDGRVDEAPENIPEETIETNGKLTSEDDLREEFVNVLTKIKIQKISLEEFGAIFLDVVEENEVIDVLKSVYNTDFRKFFEKCHWRYLMETIVQSGGTTEMFDIISDLAKSNEAFASKLESVIQMRISERPLKDLISQRPLTELKGAIEECINREVFKREEVAQMCLVPLIKSPSDIKSYFNNLTIVQIHELFIERVQSSDLTLFLEQIKEHYGNYTVAQCANRSDVLKLCSKEELMTSLVDKKHEVESVIELIGKITDQNKLLTLYDFIGSRISKESRREKFIEFLSSIPLSSNSDESRLH</sequence>
<evidence type="ECO:0000313" key="4">
    <source>
        <dbReference type="Proteomes" id="UP001431783"/>
    </source>
</evidence>
<feature type="compositionally biased region" description="Basic and acidic residues" evidence="1">
    <location>
        <begin position="1059"/>
        <end position="1069"/>
    </location>
</feature>